<sequence>MGRHGKNQTASAVYSYHEKKKDTKTSGYGSKTVRLGKDSLQEFDCCCLSLQPCRNPVITPNGYLFEKEAILECLLHQKKEYARKMKEYEKQSKKEEEELASLAEAEARDRVEKFIGISSSTTSTEKSEKPKLPSFWVPSLTPHHTSTSIKKPDSKTYCPMSNQPLRVKDLIPVKFTPSGEKTSATSKARHICAVTRDVLSNSTPCVVLKPSGDVVMQSCYERLIKDTMICPLTGIKLKESDIIPIIRGGTGFAGAGVALKAKKKGAALMA</sequence>
<gene>
    <name evidence="8" type="primary">100639061</name>
</gene>
<reference evidence="9" key="1">
    <citation type="journal article" date="2010" name="Nature">
        <title>The Amphimedon queenslandica genome and the evolution of animal complexity.</title>
        <authorList>
            <person name="Srivastava M."/>
            <person name="Simakov O."/>
            <person name="Chapman J."/>
            <person name="Fahey B."/>
            <person name="Gauthier M.E."/>
            <person name="Mitros T."/>
            <person name="Richards G.S."/>
            <person name="Conaco C."/>
            <person name="Dacre M."/>
            <person name="Hellsten U."/>
            <person name="Larroux C."/>
            <person name="Putnam N.H."/>
            <person name="Stanke M."/>
            <person name="Adamska M."/>
            <person name="Darling A."/>
            <person name="Degnan S.M."/>
            <person name="Oakley T.H."/>
            <person name="Plachetzki D.C."/>
            <person name="Zhai Y."/>
            <person name="Adamski M."/>
            <person name="Calcino A."/>
            <person name="Cummins S.F."/>
            <person name="Goodstein D.M."/>
            <person name="Harris C."/>
            <person name="Jackson D.J."/>
            <person name="Leys S.P."/>
            <person name="Shu S."/>
            <person name="Woodcroft B.J."/>
            <person name="Vervoort M."/>
            <person name="Kosik K.S."/>
            <person name="Manning G."/>
            <person name="Degnan B.M."/>
            <person name="Rokhsar D.S."/>
        </authorList>
    </citation>
    <scope>NUCLEOTIDE SEQUENCE [LARGE SCALE GENOMIC DNA]</scope>
</reference>
<dbReference type="GO" id="GO:0061630">
    <property type="term" value="F:ubiquitin protein ligase activity"/>
    <property type="evidence" value="ECO:0007669"/>
    <property type="project" value="InterPro"/>
</dbReference>
<reference evidence="8" key="2">
    <citation type="submission" date="2017-05" db="UniProtKB">
        <authorList>
            <consortium name="EnsemblMetazoa"/>
        </authorList>
    </citation>
    <scope>IDENTIFICATION</scope>
</reference>
<dbReference type="InterPro" id="IPR013083">
    <property type="entry name" value="Znf_RING/FYVE/PHD"/>
</dbReference>
<dbReference type="PANTHER" id="PTHR13063">
    <property type="entry name" value="ENOS INTERACTING PROTEIN"/>
    <property type="match status" value="1"/>
</dbReference>
<evidence type="ECO:0000313" key="9">
    <source>
        <dbReference type="Proteomes" id="UP000007879"/>
    </source>
</evidence>
<evidence type="ECO:0000256" key="5">
    <source>
        <dbReference type="SAM" id="Coils"/>
    </source>
</evidence>
<evidence type="ECO:0000256" key="6">
    <source>
        <dbReference type="SAM" id="MobiDB-lite"/>
    </source>
</evidence>
<dbReference type="FunFam" id="3.30.40.10:FF:001144">
    <property type="entry name" value="Nitric oxide synthase-interacting protein"/>
    <property type="match status" value="1"/>
</dbReference>
<comment type="similarity">
    <text evidence="2 4">Belongs to the NOSIP family.</text>
</comment>
<accession>A0A1X7V5A3</accession>
<evidence type="ECO:0000256" key="4">
    <source>
        <dbReference type="PIRNR" id="PIRNR023577"/>
    </source>
</evidence>
<dbReference type="InParanoid" id="A0A1X7V5A3"/>
<feature type="region of interest" description="Disordered" evidence="6">
    <location>
        <begin position="1"/>
        <end position="29"/>
    </location>
</feature>
<dbReference type="EnsemblMetazoa" id="Aqu2.1.35188_001">
    <property type="protein sequence ID" value="Aqu2.1.35188_001"/>
    <property type="gene ID" value="Aqu2.1.35188"/>
</dbReference>
<dbReference type="CDD" id="cd16662">
    <property type="entry name" value="RING-Ubox2_NOSIP"/>
    <property type="match status" value="1"/>
</dbReference>
<keyword evidence="5" id="KW-0175">Coiled coil</keyword>
<evidence type="ECO:0000256" key="3">
    <source>
        <dbReference type="ARBA" id="ARBA00023242"/>
    </source>
</evidence>
<dbReference type="eggNOG" id="KOG3039">
    <property type="taxonomic scope" value="Eukaryota"/>
</dbReference>
<dbReference type="AlphaFoldDB" id="A0A1X7V5A3"/>
<dbReference type="InterPro" id="IPR031790">
    <property type="entry name" value="Znf-NOSIP"/>
</dbReference>
<keyword evidence="9" id="KW-1185">Reference proteome</keyword>
<dbReference type="OrthoDB" id="116827at2759"/>
<protein>
    <recommendedName>
        <fullName evidence="7">Nitric oxide synthase-interacting protein zinc-finger domain-containing protein</fullName>
    </recommendedName>
</protein>
<evidence type="ECO:0000256" key="2">
    <source>
        <dbReference type="ARBA" id="ARBA00008126"/>
    </source>
</evidence>
<dbReference type="CDD" id="cd16661">
    <property type="entry name" value="RING-Ubox1_NOSIP"/>
    <property type="match status" value="1"/>
</dbReference>
<dbReference type="GO" id="GO:0005634">
    <property type="term" value="C:nucleus"/>
    <property type="evidence" value="ECO:0007669"/>
    <property type="project" value="UniProtKB-SubCell"/>
</dbReference>
<feature type="domain" description="Nitric oxide synthase-interacting protein zinc-finger" evidence="7">
    <location>
        <begin position="4"/>
        <end position="78"/>
    </location>
</feature>
<evidence type="ECO:0000256" key="1">
    <source>
        <dbReference type="ARBA" id="ARBA00004123"/>
    </source>
</evidence>
<dbReference type="PANTHER" id="PTHR13063:SF10">
    <property type="entry name" value="NITRIC OXIDE SYNTHASE-INTERACTING PROTEIN"/>
    <property type="match status" value="1"/>
</dbReference>
<dbReference type="STRING" id="400682.A0A1X7V5A3"/>
<evidence type="ECO:0000259" key="7">
    <source>
        <dbReference type="Pfam" id="PF15906"/>
    </source>
</evidence>
<feature type="region of interest" description="Disordered" evidence="6">
    <location>
        <begin position="118"/>
        <end position="137"/>
    </location>
</feature>
<proteinExistence type="inferred from homology"/>
<organism evidence="8">
    <name type="scientific">Amphimedon queenslandica</name>
    <name type="common">Sponge</name>
    <dbReference type="NCBI Taxonomy" id="400682"/>
    <lineage>
        <taxon>Eukaryota</taxon>
        <taxon>Metazoa</taxon>
        <taxon>Porifera</taxon>
        <taxon>Demospongiae</taxon>
        <taxon>Heteroscleromorpha</taxon>
        <taxon>Haplosclerida</taxon>
        <taxon>Niphatidae</taxon>
        <taxon>Amphimedon</taxon>
    </lineage>
</organism>
<dbReference type="EnsemblMetazoa" id="XM_003385598.3">
    <property type="protein sequence ID" value="XP_003385646.1"/>
    <property type="gene ID" value="LOC100639061"/>
</dbReference>
<evidence type="ECO:0000313" key="8">
    <source>
        <dbReference type="EnsemblMetazoa" id="Aqu2.1.35188_001"/>
    </source>
</evidence>
<keyword evidence="3 4" id="KW-0539">Nucleus</keyword>
<dbReference type="Pfam" id="PF15906">
    <property type="entry name" value="zf-NOSIP"/>
    <property type="match status" value="1"/>
</dbReference>
<dbReference type="InterPro" id="IPR016818">
    <property type="entry name" value="NOSIP"/>
</dbReference>
<name>A0A1X7V5A3_AMPQE</name>
<feature type="coiled-coil region" evidence="5">
    <location>
        <begin position="71"/>
        <end position="108"/>
    </location>
</feature>
<dbReference type="KEGG" id="aqu:100639061"/>
<comment type="subcellular location">
    <subcellularLocation>
        <location evidence="1 4">Nucleus</location>
    </subcellularLocation>
</comment>
<dbReference type="PIRSF" id="PIRSF023577">
    <property type="entry name" value="ENOS_interacting"/>
    <property type="match status" value="1"/>
</dbReference>
<dbReference type="Gene3D" id="3.30.40.10">
    <property type="entry name" value="Zinc/RING finger domain, C3HC4 (zinc finger)"/>
    <property type="match status" value="2"/>
</dbReference>
<dbReference type="Proteomes" id="UP000007879">
    <property type="component" value="Unassembled WGS sequence"/>
</dbReference>
<dbReference type="SUPFAM" id="SSF57850">
    <property type="entry name" value="RING/U-box"/>
    <property type="match status" value="2"/>
</dbReference>